<accession>A0A1L6MVE1</accession>
<gene>
    <name evidence="8" type="ORF">BCY86_01485</name>
</gene>
<protein>
    <recommendedName>
        <fullName evidence="10">2-oxoglutarate reductase</fullName>
    </recommendedName>
</protein>
<dbReference type="SUPFAM" id="SSF55021">
    <property type="entry name" value="ACT-like"/>
    <property type="match status" value="1"/>
</dbReference>
<keyword evidence="2 5" id="KW-0560">Oxidoreductase</keyword>
<evidence type="ECO:0000256" key="4">
    <source>
        <dbReference type="ARBA" id="ARBA00029440"/>
    </source>
</evidence>
<organism evidence="8 9">
    <name type="scientific">Pajaroellobacter abortibovis</name>
    <dbReference type="NCBI Taxonomy" id="1882918"/>
    <lineage>
        <taxon>Bacteria</taxon>
        <taxon>Pseudomonadati</taxon>
        <taxon>Myxococcota</taxon>
        <taxon>Polyangia</taxon>
        <taxon>Polyangiales</taxon>
        <taxon>Polyangiaceae</taxon>
    </lineage>
</organism>
<evidence type="ECO:0000256" key="2">
    <source>
        <dbReference type="ARBA" id="ARBA00023002"/>
    </source>
</evidence>
<name>A0A1L6MVE1_9BACT</name>
<dbReference type="GO" id="GO:0016616">
    <property type="term" value="F:oxidoreductase activity, acting on the CH-OH group of donors, NAD or NADP as acceptor"/>
    <property type="evidence" value="ECO:0007669"/>
    <property type="project" value="InterPro"/>
</dbReference>
<dbReference type="RefSeq" id="WP_075276148.1">
    <property type="nucleotide sequence ID" value="NZ_CP016908.1"/>
</dbReference>
<dbReference type="InterPro" id="IPR036291">
    <property type="entry name" value="NAD(P)-bd_dom_sf"/>
</dbReference>
<dbReference type="STRING" id="1882918.BCY86_01485"/>
<evidence type="ECO:0000313" key="9">
    <source>
        <dbReference type="Proteomes" id="UP000185544"/>
    </source>
</evidence>
<dbReference type="GO" id="GO:0051287">
    <property type="term" value="F:NAD binding"/>
    <property type="evidence" value="ECO:0007669"/>
    <property type="project" value="InterPro"/>
</dbReference>
<evidence type="ECO:0000259" key="6">
    <source>
        <dbReference type="Pfam" id="PF00389"/>
    </source>
</evidence>
<feature type="domain" description="D-isomer specific 2-hydroxyacid dehydrogenase NAD-binding" evidence="7">
    <location>
        <begin position="104"/>
        <end position="268"/>
    </location>
</feature>
<evidence type="ECO:0000256" key="5">
    <source>
        <dbReference type="RuleBase" id="RU003719"/>
    </source>
</evidence>
<evidence type="ECO:0000313" key="8">
    <source>
        <dbReference type="EMBL" id="APR99500.1"/>
    </source>
</evidence>
<dbReference type="PANTHER" id="PTHR42789">
    <property type="entry name" value="D-ISOMER SPECIFIC 2-HYDROXYACID DEHYDROGENASE FAMILY PROTEIN (AFU_ORTHOLOGUE AFUA_6G10090)"/>
    <property type="match status" value="1"/>
</dbReference>
<dbReference type="KEGG" id="pabo:BCY86_01485"/>
<dbReference type="OrthoDB" id="9793626at2"/>
<reference evidence="8 9" key="1">
    <citation type="submission" date="2016-08" db="EMBL/GenBank/DDBJ databases">
        <title>Identification and validation of antigenic proteins from Pajaroellobacter abortibovis using de-novo genome sequence assembly and reverse vaccinology.</title>
        <authorList>
            <person name="Welly B.T."/>
            <person name="Miller M.R."/>
            <person name="Stott J.L."/>
            <person name="Blanchard M.T."/>
            <person name="Islas-Trejo A.D."/>
            <person name="O'Rourke S.M."/>
            <person name="Young A.E."/>
            <person name="Medrano J.F."/>
            <person name="Van Eenennaam A.L."/>
        </authorList>
    </citation>
    <scope>NUCLEOTIDE SEQUENCE [LARGE SCALE GENOMIC DNA]</scope>
    <source>
        <strain evidence="8 9">BTF92-0548A/99-0131</strain>
    </source>
</reference>
<dbReference type="InterPro" id="IPR006139">
    <property type="entry name" value="D-isomer_2_OHA_DH_cat_dom"/>
</dbReference>
<sequence length="406" mass="44308">MNLLIADQFHSSALEELYTLPLTTHYEPNLTEEELEEKIAEVSILVVRSTPVTAKMIAAAKSLHLIVRAGTEYNTIDVQAASKRGIYVAHVPGKNATAVAELVFGLLLSLDRRIPDAVNSLRNGSWERSPFKKAEGLYGKSIGIAGLGATGKEVAYRAKAFGLRVIAFSRRLTHARAHELGVQAVGSIEELAKQSDILTIHLPLTEKTKGLISQKIFDLLPERAIFINVARAGIVDYHAMRKAIQSHHLRAAIDVYPNEPQEGNNPYASWFVAPVSDQGFLYGTPHIASATDQAQSAIASEVVHIIRSFVLEGYVPHVVNMLHTSSARFQLIIRMKDRAGVLGNTLTVLKKHGIHVEEVINKGFEGGEATCAKLRILSSPSEACLAEIRAIQQVIHLALIPLPNLA</sequence>
<dbReference type="SUPFAM" id="SSF51735">
    <property type="entry name" value="NAD(P)-binding Rossmann-fold domains"/>
    <property type="match status" value="1"/>
</dbReference>
<feature type="domain" description="D-isomer specific 2-hydroxyacid dehydrogenase catalytic" evidence="6">
    <location>
        <begin position="5"/>
        <end position="320"/>
    </location>
</feature>
<dbReference type="AlphaFoldDB" id="A0A1L6MVE1"/>
<keyword evidence="9" id="KW-1185">Reference proteome</keyword>
<dbReference type="InterPro" id="IPR050857">
    <property type="entry name" value="D-2-hydroxyacid_DH"/>
</dbReference>
<evidence type="ECO:0008006" key="10">
    <source>
        <dbReference type="Google" id="ProtNLM"/>
    </source>
</evidence>
<dbReference type="SUPFAM" id="SSF52283">
    <property type="entry name" value="Formate/glycerate dehydrogenase catalytic domain-like"/>
    <property type="match status" value="1"/>
</dbReference>
<evidence type="ECO:0000256" key="3">
    <source>
        <dbReference type="ARBA" id="ARBA00023027"/>
    </source>
</evidence>
<evidence type="ECO:0000259" key="7">
    <source>
        <dbReference type="Pfam" id="PF02826"/>
    </source>
</evidence>
<dbReference type="Gene3D" id="3.30.70.260">
    <property type="match status" value="1"/>
</dbReference>
<dbReference type="Gene3D" id="3.40.50.720">
    <property type="entry name" value="NAD(P)-binding Rossmann-like Domain"/>
    <property type="match status" value="2"/>
</dbReference>
<dbReference type="PANTHER" id="PTHR42789:SF1">
    <property type="entry name" value="D-ISOMER SPECIFIC 2-HYDROXYACID DEHYDROGENASE FAMILY PROTEIN (AFU_ORTHOLOGUE AFUA_6G10090)"/>
    <property type="match status" value="1"/>
</dbReference>
<dbReference type="InterPro" id="IPR045865">
    <property type="entry name" value="ACT-like_dom_sf"/>
</dbReference>
<keyword evidence="3" id="KW-0520">NAD</keyword>
<comment type="pathway">
    <text evidence="4">Amino-acid biosynthesis.</text>
</comment>
<dbReference type="Pfam" id="PF02826">
    <property type="entry name" value="2-Hacid_dh_C"/>
    <property type="match status" value="1"/>
</dbReference>
<evidence type="ECO:0000256" key="1">
    <source>
        <dbReference type="ARBA" id="ARBA00005854"/>
    </source>
</evidence>
<dbReference type="InterPro" id="IPR006140">
    <property type="entry name" value="D-isomer_DH_NAD-bd"/>
</dbReference>
<dbReference type="EMBL" id="CP016908">
    <property type="protein sequence ID" value="APR99500.1"/>
    <property type="molecule type" value="Genomic_DNA"/>
</dbReference>
<proteinExistence type="inferred from homology"/>
<dbReference type="Proteomes" id="UP000185544">
    <property type="component" value="Chromosome"/>
</dbReference>
<dbReference type="Pfam" id="PF00389">
    <property type="entry name" value="2-Hacid_dh"/>
    <property type="match status" value="1"/>
</dbReference>
<comment type="similarity">
    <text evidence="1 5">Belongs to the D-isomer specific 2-hydroxyacid dehydrogenase family.</text>
</comment>